<dbReference type="PANTHER" id="PTHR16155:SF3">
    <property type="entry name" value="STERILE ALPHA MOTIF DOMAIN-CONTAINING PROTEIN 9-LIKE"/>
    <property type="match status" value="1"/>
</dbReference>
<evidence type="ECO:0000313" key="1">
    <source>
        <dbReference type="EMBL" id="KAJ3601643.1"/>
    </source>
</evidence>
<dbReference type="AlphaFoldDB" id="A0A9Q0E865"/>
<organism evidence="1 2">
    <name type="scientific">Muraenolepis orangiensis</name>
    <name type="common">Patagonian moray cod</name>
    <dbReference type="NCBI Taxonomy" id="630683"/>
    <lineage>
        <taxon>Eukaryota</taxon>
        <taxon>Metazoa</taxon>
        <taxon>Chordata</taxon>
        <taxon>Craniata</taxon>
        <taxon>Vertebrata</taxon>
        <taxon>Euteleostomi</taxon>
        <taxon>Actinopterygii</taxon>
        <taxon>Neopterygii</taxon>
        <taxon>Teleostei</taxon>
        <taxon>Neoteleostei</taxon>
        <taxon>Acanthomorphata</taxon>
        <taxon>Zeiogadaria</taxon>
        <taxon>Gadariae</taxon>
        <taxon>Gadiformes</taxon>
        <taxon>Muraenolepidoidei</taxon>
        <taxon>Muraenolepididae</taxon>
        <taxon>Muraenolepis</taxon>
    </lineage>
</organism>
<dbReference type="Proteomes" id="UP001148018">
    <property type="component" value="Unassembled WGS sequence"/>
</dbReference>
<accession>A0A9Q0E865</accession>
<proteinExistence type="predicted"/>
<reference evidence="1" key="1">
    <citation type="submission" date="2022-07" db="EMBL/GenBank/DDBJ databases">
        <title>Chromosome-level genome of Muraenolepis orangiensis.</title>
        <authorList>
            <person name="Kim J."/>
        </authorList>
    </citation>
    <scope>NUCLEOTIDE SEQUENCE</scope>
    <source>
        <strain evidence="1">KU_S4_2022</strain>
        <tissue evidence="1">Muscle</tissue>
    </source>
</reference>
<name>A0A9Q0E865_9TELE</name>
<evidence type="ECO:0000313" key="2">
    <source>
        <dbReference type="Proteomes" id="UP001148018"/>
    </source>
</evidence>
<protein>
    <submittedName>
        <fullName evidence="1">Uncharacterized protein</fullName>
    </submittedName>
</protein>
<dbReference type="EMBL" id="JANIIK010000047">
    <property type="protein sequence ID" value="KAJ3601643.1"/>
    <property type="molecule type" value="Genomic_DNA"/>
</dbReference>
<dbReference type="GO" id="GO:0005737">
    <property type="term" value="C:cytoplasm"/>
    <property type="evidence" value="ECO:0007669"/>
    <property type="project" value="TreeGrafter"/>
</dbReference>
<sequence>MDKDELHRIEQEFYRGGKITWLHFLLADKQKIGEIIQRDAFNEANKIMENLVYRKNAIRSIESIHVYHHPGSGGTTVACQLLWSWKSKVRCAVVRQSQEINTVCEHAVCLRELDERDQNICLPVLLLLDDCNADYTDDLRRELSNAIATKKISPSVLCFILLICKLSHDPERKLRDSPSQTVAVTHKLTNAEKVLFSKKGVQLKLKFEPEFIITFVLMSEELNPDYIENFVKKVFRNIDCSPITRLIRFVALLNCYIHDSFISVSHCEMSLGIAMHFDRTHYHAFVEHLSEEAKLVLIHLRDGATHISSIRIINPLVAKEILIQLSQNLSQGDIAMDLINDKVLLNHRFCRDVFLSFIRALLIRRNKTDDDNDSNKSRILMSAIDALQMLFVQKTRQMSPRKSRLVNHFYLAKAKGLNKIVHRSAIGDPFKGTSNERKLKWLGGEVWKTQQVKQLLKRVDGWTENGSLFTRGAMKDSKIRIIPQYYASLPNGNENVTFYLGFSYNGAVACDIQVME</sequence>
<keyword evidence="2" id="KW-1185">Reference proteome</keyword>
<dbReference type="PANTHER" id="PTHR16155">
    <property type="entry name" value="DED DOMAIN-CONTAINING PROTEIN"/>
    <property type="match status" value="1"/>
</dbReference>
<gene>
    <name evidence="1" type="ORF">NHX12_032611</name>
</gene>
<comment type="caution">
    <text evidence="1">The sequence shown here is derived from an EMBL/GenBank/DDBJ whole genome shotgun (WGS) entry which is preliminary data.</text>
</comment>
<dbReference type="OrthoDB" id="2337140at2759"/>